<keyword evidence="3 4" id="KW-0597">Phosphoprotein</keyword>
<evidence type="ECO:0000259" key="6">
    <source>
        <dbReference type="PROSITE" id="PS50110"/>
    </source>
</evidence>
<dbReference type="InterPro" id="IPR003594">
    <property type="entry name" value="HATPase_dom"/>
</dbReference>
<proteinExistence type="predicted"/>
<comment type="catalytic activity">
    <reaction evidence="1">
        <text>ATP + protein L-histidine = ADP + protein N-phospho-L-histidine.</text>
        <dbReference type="EC" id="2.7.13.3"/>
    </reaction>
</comment>
<dbReference type="EMBL" id="JBHRSD010000043">
    <property type="protein sequence ID" value="MFC3034583.1"/>
    <property type="molecule type" value="Genomic_DNA"/>
</dbReference>
<dbReference type="InterPro" id="IPR011006">
    <property type="entry name" value="CheY-like_superfamily"/>
</dbReference>
<dbReference type="SUPFAM" id="SSF47384">
    <property type="entry name" value="Homodimeric domain of signal transducing histidine kinase"/>
    <property type="match status" value="1"/>
</dbReference>
<evidence type="ECO:0000313" key="7">
    <source>
        <dbReference type="EMBL" id="MFC3034583.1"/>
    </source>
</evidence>
<evidence type="ECO:0000256" key="1">
    <source>
        <dbReference type="ARBA" id="ARBA00000085"/>
    </source>
</evidence>
<dbReference type="InterPro" id="IPR036890">
    <property type="entry name" value="HATPase_C_sf"/>
</dbReference>
<dbReference type="SMART" id="SM00387">
    <property type="entry name" value="HATPase_c"/>
    <property type="match status" value="1"/>
</dbReference>
<dbReference type="Pfam" id="PF00072">
    <property type="entry name" value="Response_reg"/>
    <property type="match status" value="1"/>
</dbReference>
<organism evidence="7 8">
    <name type="scientific">Pseudoalteromonas fenneropenaei</name>
    <dbReference type="NCBI Taxonomy" id="1737459"/>
    <lineage>
        <taxon>Bacteria</taxon>
        <taxon>Pseudomonadati</taxon>
        <taxon>Pseudomonadota</taxon>
        <taxon>Gammaproteobacteria</taxon>
        <taxon>Alteromonadales</taxon>
        <taxon>Pseudoalteromonadaceae</taxon>
        <taxon>Pseudoalteromonas</taxon>
    </lineage>
</organism>
<dbReference type="Gene3D" id="3.30.565.10">
    <property type="entry name" value="Histidine kinase-like ATPase, C-terminal domain"/>
    <property type="match status" value="1"/>
</dbReference>
<feature type="domain" description="Histidine kinase" evidence="5">
    <location>
        <begin position="143"/>
        <end position="369"/>
    </location>
</feature>
<feature type="modified residue" description="4-aspartylphosphate" evidence="4">
    <location>
        <position position="52"/>
    </location>
</feature>
<dbReference type="SMART" id="SM00448">
    <property type="entry name" value="REC"/>
    <property type="match status" value="1"/>
</dbReference>
<keyword evidence="8" id="KW-1185">Reference proteome</keyword>
<evidence type="ECO:0000256" key="3">
    <source>
        <dbReference type="ARBA" id="ARBA00022553"/>
    </source>
</evidence>
<dbReference type="Gene3D" id="1.10.287.130">
    <property type="match status" value="1"/>
</dbReference>
<dbReference type="PROSITE" id="PS50110">
    <property type="entry name" value="RESPONSE_REGULATORY"/>
    <property type="match status" value="1"/>
</dbReference>
<accession>A0ABV7CQ05</accession>
<dbReference type="PANTHER" id="PTHR43547:SF2">
    <property type="entry name" value="HYBRID SIGNAL TRANSDUCTION HISTIDINE KINASE C"/>
    <property type="match status" value="1"/>
</dbReference>
<dbReference type="SUPFAM" id="SSF55874">
    <property type="entry name" value="ATPase domain of HSP90 chaperone/DNA topoisomerase II/histidine kinase"/>
    <property type="match status" value="1"/>
</dbReference>
<dbReference type="SUPFAM" id="SSF52172">
    <property type="entry name" value="CheY-like"/>
    <property type="match status" value="1"/>
</dbReference>
<feature type="domain" description="Response regulatory" evidence="6">
    <location>
        <begin position="3"/>
        <end position="119"/>
    </location>
</feature>
<dbReference type="Gene3D" id="3.40.50.2300">
    <property type="match status" value="1"/>
</dbReference>
<dbReference type="RefSeq" id="WP_377128146.1">
    <property type="nucleotide sequence ID" value="NZ_JBHRSD010000043.1"/>
</dbReference>
<dbReference type="InterPro" id="IPR005467">
    <property type="entry name" value="His_kinase_dom"/>
</dbReference>
<dbReference type="PROSITE" id="PS50109">
    <property type="entry name" value="HIS_KIN"/>
    <property type="match status" value="1"/>
</dbReference>
<reference evidence="8" key="1">
    <citation type="journal article" date="2019" name="Int. J. Syst. Evol. Microbiol.">
        <title>The Global Catalogue of Microorganisms (GCM) 10K type strain sequencing project: providing services to taxonomists for standard genome sequencing and annotation.</title>
        <authorList>
            <consortium name="The Broad Institute Genomics Platform"/>
            <consortium name="The Broad Institute Genome Sequencing Center for Infectious Disease"/>
            <person name="Wu L."/>
            <person name="Ma J."/>
        </authorList>
    </citation>
    <scope>NUCLEOTIDE SEQUENCE [LARGE SCALE GENOMIC DNA]</scope>
    <source>
        <strain evidence="8">KCTC 42730</strain>
    </source>
</reference>
<dbReference type="InterPro" id="IPR001789">
    <property type="entry name" value="Sig_transdc_resp-reg_receiver"/>
</dbReference>
<protein>
    <recommendedName>
        <fullName evidence="2">histidine kinase</fullName>
        <ecNumber evidence="2">2.7.13.3</ecNumber>
    </recommendedName>
</protein>
<dbReference type="InterPro" id="IPR003661">
    <property type="entry name" value="HisK_dim/P_dom"/>
</dbReference>
<evidence type="ECO:0000259" key="5">
    <source>
        <dbReference type="PROSITE" id="PS50109"/>
    </source>
</evidence>
<dbReference type="Pfam" id="PF02518">
    <property type="entry name" value="HATPase_c"/>
    <property type="match status" value="1"/>
</dbReference>
<evidence type="ECO:0000313" key="8">
    <source>
        <dbReference type="Proteomes" id="UP001595453"/>
    </source>
</evidence>
<evidence type="ECO:0000256" key="4">
    <source>
        <dbReference type="PROSITE-ProRule" id="PRU00169"/>
    </source>
</evidence>
<evidence type="ECO:0000256" key="2">
    <source>
        <dbReference type="ARBA" id="ARBA00012438"/>
    </source>
</evidence>
<dbReference type="Proteomes" id="UP001595453">
    <property type="component" value="Unassembled WGS sequence"/>
</dbReference>
<gene>
    <name evidence="7" type="ORF">ACFOEE_18945</name>
</gene>
<name>A0ABV7CQ05_9GAMM</name>
<sequence>MREILIVDDMPENLQVLQLILKQPNYRVRAALSANIALKLVKEHMPHLIITDIKMPGVSGLDLCQQLKQDEKLQHIPVIFVSAQTDTDNIVAAFEVGGVDYITKPYRPAEILARVRTQFTLLDMKQLELSQAVSQRLRQMVVGIAHEINTPLGTGITAMSHLADIVGGLERKFTQQILNANDLEQAFEGGNSCISLTERSLNKVKHCVEALKSISLAERQSQKLTFSLEACVNKALLRLAQAFPNTQFKVKQAIPQLSIYCDEEMLELVFYNMIENAIYHSGKQEFDLSALCAQNHLHVTFYDHGSGLNDIDVEQMLTPFTTTKRGNAGHMGLSAAITANLITSGLKGSLSVTSGPRGVEWSFSVPCTQID</sequence>
<dbReference type="PANTHER" id="PTHR43547">
    <property type="entry name" value="TWO-COMPONENT HISTIDINE KINASE"/>
    <property type="match status" value="1"/>
</dbReference>
<dbReference type="InterPro" id="IPR036097">
    <property type="entry name" value="HisK_dim/P_sf"/>
</dbReference>
<comment type="caution">
    <text evidence="7">The sequence shown here is derived from an EMBL/GenBank/DDBJ whole genome shotgun (WGS) entry which is preliminary data.</text>
</comment>
<dbReference type="CDD" id="cd00082">
    <property type="entry name" value="HisKA"/>
    <property type="match status" value="1"/>
</dbReference>
<dbReference type="CDD" id="cd19920">
    <property type="entry name" value="REC_PA4781-like"/>
    <property type="match status" value="1"/>
</dbReference>
<dbReference type="EC" id="2.7.13.3" evidence="2"/>